<dbReference type="Gene3D" id="3.30.200.20">
    <property type="entry name" value="Phosphorylase Kinase, domain 1"/>
    <property type="match status" value="1"/>
</dbReference>
<dbReference type="RefSeq" id="WP_380127152.1">
    <property type="nucleotide sequence ID" value="NZ_JBHSIU010000105.1"/>
</dbReference>
<dbReference type="Proteomes" id="UP001595912">
    <property type="component" value="Unassembled WGS sequence"/>
</dbReference>
<feature type="domain" description="Aminoglycoside phosphotransferase" evidence="1">
    <location>
        <begin position="34"/>
        <end position="245"/>
    </location>
</feature>
<evidence type="ECO:0000259" key="1">
    <source>
        <dbReference type="Pfam" id="PF01636"/>
    </source>
</evidence>
<sequence>MPNAASPTQRLLTADDLTTLLGERFGLTAVHCGPLSGGTFAAVWQATLDDGRDVVVKVGPPAGVPLLRYEQGVIAAEARYYRTVGVATPHVPVPPVLHADDDVVVVGLLPGRPLTELPGEGAAETVREQLGVALRHLHAVTGGHFGYDGDGRTSATTWRAAFTAMTADLLADAADWGVPLPVPADEILATIDRHGDALDEVERPALVHFDLWDGNVLCEGARLTGLVDGERYFWGDPLYDFVSPAIGRRMEELPEHPVLRGYYGGAGPHTFTATQRRRLMLCRLQFEILLLAEMPSRGMVGDEARQRHEWVTPQLLADHRDLGRPATM</sequence>
<evidence type="ECO:0000313" key="3">
    <source>
        <dbReference type="Proteomes" id="UP001595912"/>
    </source>
</evidence>
<comment type="caution">
    <text evidence="2">The sequence shown here is derived from an EMBL/GenBank/DDBJ whole genome shotgun (WGS) entry which is preliminary data.</text>
</comment>
<dbReference type="InterPro" id="IPR011009">
    <property type="entry name" value="Kinase-like_dom_sf"/>
</dbReference>
<protein>
    <submittedName>
        <fullName evidence="2">Phosphotransferase family protein</fullName>
    </submittedName>
</protein>
<dbReference type="EMBL" id="JBHSIU010000105">
    <property type="protein sequence ID" value="MFC5006527.1"/>
    <property type="molecule type" value="Genomic_DNA"/>
</dbReference>
<dbReference type="InterPro" id="IPR002575">
    <property type="entry name" value="Aminoglycoside_PTrfase"/>
</dbReference>
<name>A0ABV9WGA3_9ACTN</name>
<accession>A0ABV9WGA3</accession>
<proteinExistence type="predicted"/>
<organism evidence="2 3">
    <name type="scientific">Dactylosporangium cerinum</name>
    <dbReference type="NCBI Taxonomy" id="1434730"/>
    <lineage>
        <taxon>Bacteria</taxon>
        <taxon>Bacillati</taxon>
        <taxon>Actinomycetota</taxon>
        <taxon>Actinomycetes</taxon>
        <taxon>Micromonosporales</taxon>
        <taxon>Micromonosporaceae</taxon>
        <taxon>Dactylosporangium</taxon>
    </lineage>
</organism>
<dbReference type="Gene3D" id="3.90.1200.10">
    <property type="match status" value="1"/>
</dbReference>
<evidence type="ECO:0000313" key="2">
    <source>
        <dbReference type="EMBL" id="MFC5006527.1"/>
    </source>
</evidence>
<keyword evidence="3" id="KW-1185">Reference proteome</keyword>
<dbReference type="InterPro" id="IPR051678">
    <property type="entry name" value="AGP_Transferase"/>
</dbReference>
<dbReference type="PANTHER" id="PTHR21310">
    <property type="entry name" value="AMINOGLYCOSIDE PHOSPHOTRANSFERASE-RELATED-RELATED"/>
    <property type="match status" value="1"/>
</dbReference>
<reference evidence="3" key="1">
    <citation type="journal article" date="2019" name="Int. J. Syst. Evol. Microbiol.">
        <title>The Global Catalogue of Microorganisms (GCM) 10K type strain sequencing project: providing services to taxonomists for standard genome sequencing and annotation.</title>
        <authorList>
            <consortium name="The Broad Institute Genomics Platform"/>
            <consortium name="The Broad Institute Genome Sequencing Center for Infectious Disease"/>
            <person name="Wu L."/>
            <person name="Ma J."/>
        </authorList>
    </citation>
    <scope>NUCLEOTIDE SEQUENCE [LARGE SCALE GENOMIC DNA]</scope>
    <source>
        <strain evidence="3">CGMCC 4.7152</strain>
    </source>
</reference>
<dbReference type="PANTHER" id="PTHR21310:SF15">
    <property type="entry name" value="AMINOGLYCOSIDE PHOSPHOTRANSFERASE DOMAIN-CONTAINING PROTEIN"/>
    <property type="match status" value="1"/>
</dbReference>
<dbReference type="Pfam" id="PF01636">
    <property type="entry name" value="APH"/>
    <property type="match status" value="1"/>
</dbReference>
<dbReference type="SUPFAM" id="SSF56112">
    <property type="entry name" value="Protein kinase-like (PK-like)"/>
    <property type="match status" value="1"/>
</dbReference>
<gene>
    <name evidence="2" type="ORF">ACFPIJ_52995</name>
</gene>